<dbReference type="PANTHER" id="PTHR43976:SF16">
    <property type="entry name" value="SHORT-CHAIN DEHYDROGENASE_REDUCTASE FAMILY PROTEIN"/>
    <property type="match status" value="1"/>
</dbReference>
<evidence type="ECO:0000256" key="2">
    <source>
        <dbReference type="ARBA" id="ARBA00023002"/>
    </source>
</evidence>
<evidence type="ECO:0000256" key="1">
    <source>
        <dbReference type="ARBA" id="ARBA00006484"/>
    </source>
</evidence>
<dbReference type="STRING" id="1423777.FD46_GL001124"/>
<keyword evidence="4" id="KW-1185">Reference proteome</keyword>
<keyword evidence="2" id="KW-0560">Oxidoreductase</keyword>
<name>A0A0R1MIN1_9LACO</name>
<organism evidence="3 4">
    <name type="scientific">Liquorilactobacillus oeni DSM 19972</name>
    <dbReference type="NCBI Taxonomy" id="1423777"/>
    <lineage>
        <taxon>Bacteria</taxon>
        <taxon>Bacillati</taxon>
        <taxon>Bacillota</taxon>
        <taxon>Bacilli</taxon>
        <taxon>Lactobacillales</taxon>
        <taxon>Lactobacillaceae</taxon>
        <taxon>Liquorilactobacillus</taxon>
    </lineage>
</organism>
<proteinExistence type="inferred from homology"/>
<sequence length="110" mass="11949">MTLVEPGAFRTDWAGSSAIKEAVKIDDYQNTVGANIAASAKTIDTKPGNPVLAAKAIIKAATADQPPLHLILGKDAFVKAHAQIEYELADLNNWKDVSRHTDFGNEDFWK</sequence>
<comment type="similarity">
    <text evidence="1">Belongs to the short-chain dehydrogenases/reductases (SDR) family.</text>
</comment>
<dbReference type="PANTHER" id="PTHR43976">
    <property type="entry name" value="SHORT CHAIN DEHYDROGENASE"/>
    <property type="match status" value="1"/>
</dbReference>
<dbReference type="EMBL" id="AZEH01000034">
    <property type="protein sequence ID" value="KRL05173.1"/>
    <property type="molecule type" value="Genomic_DNA"/>
</dbReference>
<reference evidence="3 4" key="1">
    <citation type="journal article" date="2015" name="Genome Announc.">
        <title>Expanding the biotechnology potential of lactobacilli through comparative genomics of 213 strains and associated genera.</title>
        <authorList>
            <person name="Sun Z."/>
            <person name="Harris H.M."/>
            <person name="McCann A."/>
            <person name="Guo C."/>
            <person name="Argimon S."/>
            <person name="Zhang W."/>
            <person name="Yang X."/>
            <person name="Jeffery I.B."/>
            <person name="Cooney J.C."/>
            <person name="Kagawa T.F."/>
            <person name="Liu W."/>
            <person name="Song Y."/>
            <person name="Salvetti E."/>
            <person name="Wrobel A."/>
            <person name="Rasinkangas P."/>
            <person name="Parkhill J."/>
            <person name="Rea M.C."/>
            <person name="O'Sullivan O."/>
            <person name="Ritari J."/>
            <person name="Douillard F.P."/>
            <person name="Paul Ross R."/>
            <person name="Yang R."/>
            <person name="Briner A.E."/>
            <person name="Felis G.E."/>
            <person name="de Vos W.M."/>
            <person name="Barrangou R."/>
            <person name="Klaenhammer T.R."/>
            <person name="Caufield P.W."/>
            <person name="Cui Y."/>
            <person name="Zhang H."/>
            <person name="O'Toole P.W."/>
        </authorList>
    </citation>
    <scope>NUCLEOTIDE SEQUENCE [LARGE SCALE GENOMIC DNA]</scope>
    <source>
        <strain evidence="3 4">DSM 19972</strain>
    </source>
</reference>
<protein>
    <recommendedName>
        <fullName evidence="5">Short chain dehydrogenase</fullName>
    </recommendedName>
</protein>
<gene>
    <name evidence="3" type="ORF">FD46_GL001124</name>
</gene>
<evidence type="ECO:0000313" key="3">
    <source>
        <dbReference type="EMBL" id="KRL05173.1"/>
    </source>
</evidence>
<dbReference type="PATRIC" id="fig|1423777.3.peg.1158"/>
<comment type="caution">
    <text evidence="3">The sequence shown here is derived from an EMBL/GenBank/DDBJ whole genome shotgun (WGS) entry which is preliminary data.</text>
</comment>
<dbReference type="Proteomes" id="UP000051686">
    <property type="component" value="Unassembled WGS sequence"/>
</dbReference>
<dbReference type="InterPro" id="IPR051911">
    <property type="entry name" value="SDR_oxidoreductase"/>
</dbReference>
<evidence type="ECO:0000313" key="4">
    <source>
        <dbReference type="Proteomes" id="UP000051686"/>
    </source>
</evidence>
<evidence type="ECO:0008006" key="5">
    <source>
        <dbReference type="Google" id="ProtNLM"/>
    </source>
</evidence>
<accession>A0A0R1MIN1</accession>
<dbReference type="Gene3D" id="3.40.50.720">
    <property type="entry name" value="NAD(P)-binding Rossmann-like Domain"/>
    <property type="match status" value="1"/>
</dbReference>
<dbReference type="GO" id="GO:0016491">
    <property type="term" value="F:oxidoreductase activity"/>
    <property type="evidence" value="ECO:0007669"/>
    <property type="project" value="UniProtKB-KW"/>
</dbReference>
<dbReference type="AlphaFoldDB" id="A0A0R1MIN1"/>